<dbReference type="CDD" id="cd01392">
    <property type="entry name" value="HTH_LacI"/>
    <property type="match status" value="1"/>
</dbReference>
<sequence>MTAPIRPTQSDVAREAGVSRALVSLVVRGEPHVRPDKRAAVQEAIDRLGYRPHGAAAHLAGKRTQTIGVLVPNLVNPWFGMMITSLQTAAEGAGLHVVFSAGTAGATNARSPREDEAERAREMLSGRADALILISPRLPHEELESLGSTAPVCVIGRHLQSDRVSSVQSDPVRGGALAAEHLISRGASSLAYLAPLSPDAEEVAVHRADGFTSTARRARVPVRRQDVPIAADPEELAERMAALVRSGVDGAAVHNDQLALAVLTTPAADALRGLVGYDATPLTAFPSIALTSIDQRSDVLATGAIEAIDGLSLGRPAQHRTVAPSLRTGRT</sequence>
<reference evidence="6 7" key="1">
    <citation type="submission" date="2020-08" db="EMBL/GenBank/DDBJ databases">
        <title>Sequencing the genomes of 1000 actinobacteria strains.</title>
        <authorList>
            <person name="Klenk H.-P."/>
        </authorList>
    </citation>
    <scope>NUCLEOTIDE SEQUENCE [LARGE SCALE GENOMIC DNA]</scope>
    <source>
        <strain evidence="6 7">DSM 23040</strain>
    </source>
</reference>
<dbReference type="SMART" id="SM00354">
    <property type="entry name" value="HTH_LACI"/>
    <property type="match status" value="1"/>
</dbReference>
<keyword evidence="7" id="KW-1185">Reference proteome</keyword>
<evidence type="ECO:0000256" key="1">
    <source>
        <dbReference type="ARBA" id="ARBA00022491"/>
    </source>
</evidence>
<evidence type="ECO:0000259" key="5">
    <source>
        <dbReference type="PROSITE" id="PS50932"/>
    </source>
</evidence>
<gene>
    <name evidence="6" type="ORF">FHX50_001856</name>
</gene>
<dbReference type="SUPFAM" id="SSF47413">
    <property type="entry name" value="lambda repressor-like DNA-binding domains"/>
    <property type="match status" value="1"/>
</dbReference>
<dbReference type="AlphaFoldDB" id="A0A839QXL0"/>
<evidence type="ECO:0000256" key="3">
    <source>
        <dbReference type="ARBA" id="ARBA00023125"/>
    </source>
</evidence>
<dbReference type="InterPro" id="IPR028082">
    <property type="entry name" value="Peripla_BP_I"/>
</dbReference>
<dbReference type="PANTHER" id="PTHR30146">
    <property type="entry name" value="LACI-RELATED TRANSCRIPTIONAL REPRESSOR"/>
    <property type="match status" value="1"/>
</dbReference>
<dbReference type="Gene3D" id="3.40.50.2300">
    <property type="match status" value="2"/>
</dbReference>
<dbReference type="InterPro" id="IPR010982">
    <property type="entry name" value="Lambda_DNA-bd_dom_sf"/>
</dbReference>
<keyword evidence="3" id="KW-0238">DNA-binding</keyword>
<dbReference type="CDD" id="cd06267">
    <property type="entry name" value="PBP1_LacI_sugar_binding-like"/>
    <property type="match status" value="1"/>
</dbReference>
<accession>A0A839QXL0</accession>
<dbReference type="GO" id="GO:0003700">
    <property type="term" value="F:DNA-binding transcription factor activity"/>
    <property type="evidence" value="ECO:0007669"/>
    <property type="project" value="TreeGrafter"/>
</dbReference>
<dbReference type="InterPro" id="IPR046335">
    <property type="entry name" value="LacI/GalR-like_sensor"/>
</dbReference>
<dbReference type="PANTHER" id="PTHR30146:SF148">
    <property type="entry name" value="HTH-TYPE TRANSCRIPTIONAL REPRESSOR PURR-RELATED"/>
    <property type="match status" value="1"/>
</dbReference>
<keyword evidence="4" id="KW-0804">Transcription</keyword>
<dbReference type="Pfam" id="PF00356">
    <property type="entry name" value="LacI"/>
    <property type="match status" value="1"/>
</dbReference>
<dbReference type="EMBL" id="JACHWP010000007">
    <property type="protein sequence ID" value="MBB3023559.1"/>
    <property type="molecule type" value="Genomic_DNA"/>
</dbReference>
<dbReference type="SUPFAM" id="SSF53822">
    <property type="entry name" value="Periplasmic binding protein-like I"/>
    <property type="match status" value="1"/>
</dbReference>
<evidence type="ECO:0000313" key="7">
    <source>
        <dbReference type="Proteomes" id="UP000568050"/>
    </source>
</evidence>
<evidence type="ECO:0000256" key="2">
    <source>
        <dbReference type="ARBA" id="ARBA00023015"/>
    </source>
</evidence>
<dbReference type="Pfam" id="PF13377">
    <property type="entry name" value="Peripla_BP_3"/>
    <property type="match status" value="1"/>
</dbReference>
<name>A0A839QXL0_9MICO</name>
<dbReference type="Proteomes" id="UP000568050">
    <property type="component" value="Unassembled WGS sequence"/>
</dbReference>
<evidence type="ECO:0000256" key="4">
    <source>
        <dbReference type="ARBA" id="ARBA00023163"/>
    </source>
</evidence>
<dbReference type="PROSITE" id="PS50932">
    <property type="entry name" value="HTH_LACI_2"/>
    <property type="match status" value="1"/>
</dbReference>
<proteinExistence type="predicted"/>
<evidence type="ECO:0000313" key="6">
    <source>
        <dbReference type="EMBL" id="MBB3023559.1"/>
    </source>
</evidence>
<dbReference type="RefSeq" id="WP_183376833.1">
    <property type="nucleotide sequence ID" value="NZ_CBCSFZ010000036.1"/>
</dbReference>
<keyword evidence="2" id="KW-0805">Transcription regulation</keyword>
<organism evidence="6 7">
    <name type="scientific">Helcobacillus massiliensis</name>
    <dbReference type="NCBI Taxonomy" id="521392"/>
    <lineage>
        <taxon>Bacteria</taxon>
        <taxon>Bacillati</taxon>
        <taxon>Actinomycetota</taxon>
        <taxon>Actinomycetes</taxon>
        <taxon>Micrococcales</taxon>
        <taxon>Dermabacteraceae</taxon>
        <taxon>Helcobacillus</taxon>
    </lineage>
</organism>
<comment type="caution">
    <text evidence="6">The sequence shown here is derived from an EMBL/GenBank/DDBJ whole genome shotgun (WGS) entry which is preliminary data.</text>
</comment>
<keyword evidence="1" id="KW-0678">Repressor</keyword>
<dbReference type="GO" id="GO:0000976">
    <property type="term" value="F:transcription cis-regulatory region binding"/>
    <property type="evidence" value="ECO:0007669"/>
    <property type="project" value="TreeGrafter"/>
</dbReference>
<dbReference type="Gene3D" id="1.10.260.40">
    <property type="entry name" value="lambda repressor-like DNA-binding domains"/>
    <property type="match status" value="1"/>
</dbReference>
<protein>
    <submittedName>
        <fullName evidence="6">LacI family transcriptional regulator</fullName>
    </submittedName>
</protein>
<feature type="domain" description="HTH lacI-type" evidence="5">
    <location>
        <begin position="7"/>
        <end position="61"/>
    </location>
</feature>
<dbReference type="InterPro" id="IPR000843">
    <property type="entry name" value="HTH_LacI"/>
</dbReference>